<name>A0A0B0PC62_GOSAR</name>
<dbReference type="EMBL" id="KN420212">
    <property type="protein sequence ID" value="KHG21964.1"/>
    <property type="molecule type" value="Genomic_DNA"/>
</dbReference>
<reference evidence="3" key="1">
    <citation type="submission" date="2014-09" db="EMBL/GenBank/DDBJ databases">
        <authorList>
            <person name="Mudge J."/>
            <person name="Ramaraj T."/>
            <person name="Lindquist I.E."/>
            <person name="Bharti A.K."/>
            <person name="Sundararajan A."/>
            <person name="Cameron C.T."/>
            <person name="Woodward J.E."/>
            <person name="May G.D."/>
            <person name="Brubaker C."/>
            <person name="Broadhvest J."/>
            <person name="Wilkins T.A."/>
        </authorList>
    </citation>
    <scope>NUCLEOTIDE SEQUENCE</scope>
    <source>
        <strain evidence="3">cv. AKA8401</strain>
    </source>
</reference>
<keyword evidence="3" id="KW-1185">Reference proteome</keyword>
<accession>A0A0B0PC62</accession>
<evidence type="ECO:0000313" key="3">
    <source>
        <dbReference type="Proteomes" id="UP000032142"/>
    </source>
</evidence>
<proteinExistence type="predicted"/>
<dbReference type="AlphaFoldDB" id="A0A0B0PC62"/>
<organism evidence="2 3">
    <name type="scientific">Gossypium arboreum</name>
    <name type="common">Tree cotton</name>
    <name type="synonym">Gossypium nanking</name>
    <dbReference type="NCBI Taxonomy" id="29729"/>
    <lineage>
        <taxon>Eukaryota</taxon>
        <taxon>Viridiplantae</taxon>
        <taxon>Streptophyta</taxon>
        <taxon>Embryophyta</taxon>
        <taxon>Tracheophyta</taxon>
        <taxon>Spermatophyta</taxon>
        <taxon>Magnoliopsida</taxon>
        <taxon>eudicotyledons</taxon>
        <taxon>Gunneridae</taxon>
        <taxon>Pentapetalae</taxon>
        <taxon>rosids</taxon>
        <taxon>malvids</taxon>
        <taxon>Malvales</taxon>
        <taxon>Malvaceae</taxon>
        <taxon>Malvoideae</taxon>
        <taxon>Gossypium</taxon>
    </lineage>
</organism>
<gene>
    <name evidence="2" type="ORF">F383_28214</name>
</gene>
<feature type="signal peptide" evidence="1">
    <location>
        <begin position="1"/>
        <end position="23"/>
    </location>
</feature>
<keyword evidence="1" id="KW-0732">Signal</keyword>
<dbReference type="Proteomes" id="UP000032142">
    <property type="component" value="Unassembled WGS sequence"/>
</dbReference>
<evidence type="ECO:0000313" key="2">
    <source>
        <dbReference type="EMBL" id="KHG21964.1"/>
    </source>
</evidence>
<feature type="chain" id="PRO_5002056913" evidence="1">
    <location>
        <begin position="24"/>
        <end position="68"/>
    </location>
</feature>
<evidence type="ECO:0000256" key="1">
    <source>
        <dbReference type="SAM" id="SignalP"/>
    </source>
</evidence>
<sequence>MNWFIIVICDKFICIWLTKLSKAYFVCDFNFFLDIEAIGSSGIIKDHCYTIERYFGTFDVVNINVWHV</sequence>
<protein>
    <submittedName>
        <fullName evidence="2">Uncharacterized protein</fullName>
    </submittedName>
</protein>